<feature type="region of interest" description="Disordered" evidence="1">
    <location>
        <begin position="383"/>
        <end position="403"/>
    </location>
</feature>
<comment type="caution">
    <text evidence="2">The sequence shown here is derived from an EMBL/GenBank/DDBJ whole genome shotgun (WGS) entry which is preliminary data.</text>
</comment>
<dbReference type="EMBL" id="JXTI01000115">
    <property type="protein sequence ID" value="KWX12476.1"/>
    <property type="molecule type" value="Genomic_DNA"/>
</dbReference>
<proteinExistence type="predicted"/>
<organism evidence="2 3">
    <name type="scientific">Giardia duodenalis assemblage B</name>
    <dbReference type="NCBI Taxonomy" id="1394984"/>
    <lineage>
        <taxon>Eukaryota</taxon>
        <taxon>Metamonada</taxon>
        <taxon>Diplomonadida</taxon>
        <taxon>Hexamitidae</taxon>
        <taxon>Giardiinae</taxon>
        <taxon>Giardia</taxon>
    </lineage>
</organism>
<evidence type="ECO:0000313" key="2">
    <source>
        <dbReference type="EMBL" id="KWX12476.1"/>
    </source>
</evidence>
<sequence length="542" mass="59943">MVSVGGIQILLKHKRLGMSVIENDITTEEANTFVRSVAHRLEMYSIAEQIHFAKSPFAHQCAQNLPSCCIRLKRAFIELMVVRSSIAECTISKESAFDDLIPFLDSPDPSVKIPIFELSDMPHLSSHEDIRVGISMVMQSIIQNSSSDGMGSSALFLAHNKTLYPRLQIPVPLVGRDVQPRRSTTTSLPFIFGRLLALSLAFNVQVPDVLPDDLFAALCGGRYFLEETLAIFSNGLEADAGTRQHSVMRPLYKLSPVIVHQALRVQPSSLSEDENAFYQKRLLTIVHDDVVSLASVYNTLGSSYIDIHSNTEDILSALYNVEDFNITRYNERFKLFFKLQSKSAILAMIKKVQDSIQSGKAFVAFYREIRTGFRTVFTAPLSSGKDDGHAKSAMPKSGLTSSTSSMASLIGISALKWYCEIDSLLDSMSPSDLKRLLVHPLKITPIELSQCITPQRSGLHIKHNNMSLQTIVECIKDLLFSIEKDSHEILSKLVVEATGFPYLTGVSIQVGDGPKPYLLPADIAAHTATHPTWARLMGIGSL</sequence>
<reference evidence="2 3" key="1">
    <citation type="journal article" date="2015" name="Mol. Biochem. Parasitol.">
        <title>Identification of polymorphic genes for use in assemblage B genotyping assays through comparative genomics of multiple assemblage B Giardia duodenalis isolates.</title>
        <authorList>
            <person name="Wielinga C."/>
            <person name="Thompson R.C."/>
            <person name="Monis P."/>
            <person name="Ryan U."/>
        </authorList>
    </citation>
    <scope>NUCLEOTIDE SEQUENCE [LARGE SCALE GENOMIC DNA]</scope>
    <source>
        <strain evidence="2 3">BAH15c1</strain>
    </source>
</reference>
<protein>
    <submittedName>
        <fullName evidence="2">Uncharacterized protein</fullName>
    </submittedName>
</protein>
<gene>
    <name evidence="2" type="ORF">QR46_3531</name>
</gene>
<evidence type="ECO:0000313" key="3">
    <source>
        <dbReference type="Proteomes" id="UP000070089"/>
    </source>
</evidence>
<accession>A0A132NR16</accession>
<dbReference type="OrthoDB" id="10253981at2759"/>
<dbReference type="AlphaFoldDB" id="A0A132NR16"/>
<evidence type="ECO:0000256" key="1">
    <source>
        <dbReference type="SAM" id="MobiDB-lite"/>
    </source>
</evidence>
<dbReference type="VEuPathDB" id="GiardiaDB:QR46_3531"/>
<dbReference type="Proteomes" id="UP000070089">
    <property type="component" value="Unassembled WGS sequence"/>
</dbReference>
<name>A0A132NR16_GIAIN</name>